<feature type="non-terminal residue" evidence="7">
    <location>
        <position position="1"/>
    </location>
</feature>
<protein>
    <recommendedName>
        <fullName evidence="9">Hyaluronan synthase 2</fullName>
    </recommendedName>
</protein>
<evidence type="ECO:0000256" key="3">
    <source>
        <dbReference type="ARBA" id="ARBA00022676"/>
    </source>
</evidence>
<keyword evidence="2" id="KW-1003">Cell membrane</keyword>
<dbReference type="PANTHER" id="PTHR22913:SF12">
    <property type="entry name" value="MANNURONAN SYNTHASE"/>
    <property type="match status" value="1"/>
</dbReference>
<gene>
    <name evidence="7" type="ORF">INT48_003075</name>
</gene>
<feature type="transmembrane region" description="Helical" evidence="6">
    <location>
        <begin position="461"/>
        <end position="482"/>
    </location>
</feature>
<dbReference type="InterPro" id="IPR029044">
    <property type="entry name" value="Nucleotide-diphossugar_trans"/>
</dbReference>
<comment type="subcellular location">
    <subcellularLocation>
        <location evidence="1">Cell membrane</location>
    </subcellularLocation>
</comment>
<keyword evidence="5 6" id="KW-0472">Membrane</keyword>
<feature type="transmembrane region" description="Helical" evidence="6">
    <location>
        <begin position="352"/>
        <end position="371"/>
    </location>
</feature>
<dbReference type="EMBL" id="JAEPRE010000031">
    <property type="protein sequence ID" value="KAG2235512.1"/>
    <property type="molecule type" value="Genomic_DNA"/>
</dbReference>
<dbReference type="Gene3D" id="3.90.550.10">
    <property type="entry name" value="Spore Coat Polysaccharide Biosynthesis Protein SpsA, Chain A"/>
    <property type="match status" value="1"/>
</dbReference>
<organism evidence="7 8">
    <name type="scientific">Thamnidium elegans</name>
    <dbReference type="NCBI Taxonomy" id="101142"/>
    <lineage>
        <taxon>Eukaryota</taxon>
        <taxon>Fungi</taxon>
        <taxon>Fungi incertae sedis</taxon>
        <taxon>Mucoromycota</taxon>
        <taxon>Mucoromycotina</taxon>
        <taxon>Mucoromycetes</taxon>
        <taxon>Mucorales</taxon>
        <taxon>Mucorineae</taxon>
        <taxon>Mucoraceae</taxon>
        <taxon>Thamnidium</taxon>
    </lineage>
</organism>
<evidence type="ECO:0000313" key="7">
    <source>
        <dbReference type="EMBL" id="KAG2235512.1"/>
    </source>
</evidence>
<reference evidence="7" key="1">
    <citation type="submission" date="2021-01" db="EMBL/GenBank/DDBJ databases">
        <title>Metabolic potential, ecology and presence of endohyphal bacteria is reflected in genomic diversity of Mucoromycotina.</title>
        <authorList>
            <person name="Muszewska A."/>
            <person name="Okrasinska A."/>
            <person name="Steczkiewicz K."/>
            <person name="Drgas O."/>
            <person name="Orlowska M."/>
            <person name="Perlinska-Lenart U."/>
            <person name="Aleksandrzak-Piekarczyk T."/>
            <person name="Szatraj K."/>
            <person name="Zielenkiewicz U."/>
            <person name="Pilsyk S."/>
            <person name="Malc E."/>
            <person name="Mieczkowski P."/>
            <person name="Kruszewska J.S."/>
            <person name="Biernat P."/>
            <person name="Pawlowska J."/>
        </authorList>
    </citation>
    <scope>NUCLEOTIDE SEQUENCE</scope>
    <source>
        <strain evidence="7">WA0000018081</strain>
    </source>
</reference>
<feature type="transmembrane region" description="Helical" evidence="6">
    <location>
        <begin position="412"/>
        <end position="431"/>
    </location>
</feature>
<sequence>TQLPVEKKQDKVIEIESVFDREEINSSTSSQVEEDILLETNTRLATKLGLAVVGYREEPRLFTQCLESVKSLNYPDPFKTVVVIDGDEEEDREMAASFRTVFPDCPVVILPQLPSIIFQKMKQDQDPEKPGPLDYDQIIRDTYTLPTDTVAVCYLQPHRGKRHAMYTAFRVLMAAGCEAVVSTDSDTKFDPNAMLEMESALYWFPNIGAAAGDVRIWNSKDSLLSFMSSLRYWMAFNIERAAQSFNRCVTCVSGPMGIYRSHVLKQVLDDWITQTFLGMECTYGDDRHLTNRALLCGYRVVYTHLAYCETETPSNFLRWFKQQTRWSKSFYRELFWNARSLHKHSPWMAAELFYQGLYPFVLLFSIFNILFSKSPFVLIVWLMSLAAISCIKSLYALVVARSFRFIIFPLYSLYYIFGLVPAKLWAIISLWDVGWGTSARSAAEMKRENVFWLKLKEALPVLIWLLLLFGGVAFNVVIFVLLPDKPNILDFFGFGSTMSNPTSIIFFPNPKSM</sequence>
<dbReference type="GO" id="GO:0050501">
    <property type="term" value="F:hyaluronan synthase activity"/>
    <property type="evidence" value="ECO:0007669"/>
    <property type="project" value="TreeGrafter"/>
</dbReference>
<dbReference type="SUPFAM" id="SSF53448">
    <property type="entry name" value="Nucleotide-diphospho-sugar transferases"/>
    <property type="match status" value="1"/>
</dbReference>
<dbReference type="GO" id="GO:0085029">
    <property type="term" value="P:extracellular matrix assembly"/>
    <property type="evidence" value="ECO:0007669"/>
    <property type="project" value="TreeGrafter"/>
</dbReference>
<proteinExistence type="predicted"/>
<evidence type="ECO:0000256" key="6">
    <source>
        <dbReference type="SAM" id="Phobius"/>
    </source>
</evidence>
<dbReference type="AlphaFoldDB" id="A0A8H7SWD2"/>
<accession>A0A8H7SWD2</accession>
<dbReference type="Pfam" id="PF13641">
    <property type="entry name" value="Glyco_tranf_2_3"/>
    <property type="match status" value="1"/>
</dbReference>
<keyword evidence="4" id="KW-0808">Transferase</keyword>
<keyword evidence="6" id="KW-1133">Transmembrane helix</keyword>
<evidence type="ECO:0000256" key="4">
    <source>
        <dbReference type="ARBA" id="ARBA00022679"/>
    </source>
</evidence>
<feature type="transmembrane region" description="Helical" evidence="6">
    <location>
        <begin position="377"/>
        <end position="400"/>
    </location>
</feature>
<keyword evidence="6" id="KW-0812">Transmembrane</keyword>
<name>A0A8H7SWD2_9FUNG</name>
<evidence type="ECO:0008006" key="9">
    <source>
        <dbReference type="Google" id="ProtNLM"/>
    </source>
</evidence>
<evidence type="ECO:0000256" key="5">
    <source>
        <dbReference type="ARBA" id="ARBA00023136"/>
    </source>
</evidence>
<evidence type="ECO:0000256" key="2">
    <source>
        <dbReference type="ARBA" id="ARBA00022475"/>
    </source>
</evidence>
<dbReference type="PANTHER" id="PTHR22913">
    <property type="entry name" value="HYALURONAN SYNTHASE"/>
    <property type="match status" value="1"/>
</dbReference>
<comment type="caution">
    <text evidence="7">The sequence shown here is derived from an EMBL/GenBank/DDBJ whole genome shotgun (WGS) entry which is preliminary data.</text>
</comment>
<dbReference type="Proteomes" id="UP000613177">
    <property type="component" value="Unassembled WGS sequence"/>
</dbReference>
<dbReference type="GO" id="GO:0005886">
    <property type="term" value="C:plasma membrane"/>
    <property type="evidence" value="ECO:0007669"/>
    <property type="project" value="UniProtKB-SubCell"/>
</dbReference>
<evidence type="ECO:0000313" key="8">
    <source>
        <dbReference type="Proteomes" id="UP000613177"/>
    </source>
</evidence>
<dbReference type="GO" id="GO:0030213">
    <property type="term" value="P:hyaluronan biosynthetic process"/>
    <property type="evidence" value="ECO:0007669"/>
    <property type="project" value="TreeGrafter"/>
</dbReference>
<evidence type="ECO:0000256" key="1">
    <source>
        <dbReference type="ARBA" id="ARBA00004236"/>
    </source>
</evidence>
<keyword evidence="8" id="KW-1185">Reference proteome</keyword>
<keyword evidence="3" id="KW-0328">Glycosyltransferase</keyword>